<proteinExistence type="predicted"/>
<comment type="caution">
    <text evidence="1">The sequence shown here is derived from an EMBL/GenBank/DDBJ whole genome shotgun (WGS) entry which is preliminary data.</text>
</comment>
<dbReference type="EMBL" id="LAZR01049729">
    <property type="protein sequence ID" value="KKK88958.1"/>
    <property type="molecule type" value="Genomic_DNA"/>
</dbReference>
<reference evidence="1" key="1">
    <citation type="journal article" date="2015" name="Nature">
        <title>Complex archaea that bridge the gap between prokaryotes and eukaryotes.</title>
        <authorList>
            <person name="Spang A."/>
            <person name="Saw J.H."/>
            <person name="Jorgensen S.L."/>
            <person name="Zaremba-Niedzwiedzka K."/>
            <person name="Martijn J."/>
            <person name="Lind A.E."/>
            <person name="van Eijk R."/>
            <person name="Schleper C."/>
            <person name="Guy L."/>
            <person name="Ettema T.J."/>
        </authorList>
    </citation>
    <scope>NUCLEOTIDE SEQUENCE</scope>
</reference>
<organism evidence="1">
    <name type="scientific">marine sediment metagenome</name>
    <dbReference type="NCBI Taxonomy" id="412755"/>
    <lineage>
        <taxon>unclassified sequences</taxon>
        <taxon>metagenomes</taxon>
        <taxon>ecological metagenomes</taxon>
    </lineage>
</organism>
<protein>
    <submittedName>
        <fullName evidence="1">Uncharacterized protein</fullName>
    </submittedName>
</protein>
<sequence>MKDRLTTLWNIFPHNPTQTRYFRFLKGPDSEIKTQFTESMSNFNKKKKDLFLTKYSKFLGDLR</sequence>
<accession>A0A0F8Z5D4</accession>
<dbReference type="AlphaFoldDB" id="A0A0F8Z5D4"/>
<gene>
    <name evidence="1" type="ORF">LCGC14_2737940</name>
</gene>
<name>A0A0F8Z5D4_9ZZZZ</name>
<evidence type="ECO:0000313" key="1">
    <source>
        <dbReference type="EMBL" id="KKK88958.1"/>
    </source>
</evidence>